<feature type="region of interest" description="Disordered" evidence="1">
    <location>
        <begin position="27"/>
        <end position="91"/>
    </location>
</feature>
<feature type="chain" id="PRO_5045099090" evidence="2">
    <location>
        <begin position="20"/>
        <end position="310"/>
    </location>
</feature>
<evidence type="ECO:0000256" key="1">
    <source>
        <dbReference type="SAM" id="MobiDB-lite"/>
    </source>
</evidence>
<dbReference type="EMBL" id="JBDXMX010000002">
    <property type="protein sequence ID" value="MEO9247129.1"/>
    <property type="molecule type" value="Genomic_DNA"/>
</dbReference>
<protein>
    <submittedName>
        <fullName evidence="3">Uncharacterized protein</fullName>
    </submittedName>
</protein>
<feature type="signal peptide" evidence="2">
    <location>
        <begin position="1"/>
        <end position="19"/>
    </location>
</feature>
<sequence>MMKQATVPGRRPWAGLAGAALVLTVTGCGSGTNPAETAGPNTTAAATSAASSAGGSTEPTPSAIASPAEPTVSPTASATAGGGSSQDAQPRDEVFTTEAGTVSLSIPAGWTVSCVVCSDSSAQPPAGVTERYEITDKDDDIIVNLTTVSGARDGDGAYPALVETLEAEPLTSTPSHQEDASVYFLAQHLAENPEFEMSSRWGAATEGLLVEVADLPDAVDPNSPESVQAAWIHVMTDEYPVKDFTGLYLRTSIPLPMVEALTGEQGDEAMRAFLSTTEYRELKRMMSSVAVHEDAIPDFEDSVPSATTTP</sequence>
<dbReference type="RefSeq" id="WP_347919544.1">
    <property type="nucleotide sequence ID" value="NZ_JBDXMX010000002.1"/>
</dbReference>
<proteinExistence type="predicted"/>
<accession>A0ABV0IG48</accession>
<keyword evidence="2" id="KW-0732">Signal</keyword>
<name>A0ABV0IG48_9MICC</name>
<keyword evidence="4" id="KW-1185">Reference proteome</keyword>
<reference evidence="3 4" key="1">
    <citation type="submission" date="2024-05" db="EMBL/GenBank/DDBJ databases">
        <authorList>
            <person name="Yi C."/>
        </authorList>
    </citation>
    <scope>NUCLEOTIDE SEQUENCE [LARGE SCALE GENOMIC DNA]</scope>
    <source>
        <strain evidence="3 4">XS13</strain>
    </source>
</reference>
<feature type="compositionally biased region" description="Low complexity" evidence="1">
    <location>
        <begin position="27"/>
        <end position="60"/>
    </location>
</feature>
<comment type="caution">
    <text evidence="3">The sequence shown here is derived from an EMBL/GenBank/DDBJ whole genome shotgun (WGS) entry which is preliminary data.</text>
</comment>
<gene>
    <name evidence="3" type="ORF">ABDK96_05505</name>
</gene>
<evidence type="ECO:0000313" key="4">
    <source>
        <dbReference type="Proteomes" id="UP001484097"/>
    </source>
</evidence>
<dbReference type="Proteomes" id="UP001484097">
    <property type="component" value="Unassembled WGS sequence"/>
</dbReference>
<evidence type="ECO:0000313" key="3">
    <source>
        <dbReference type="EMBL" id="MEO9247129.1"/>
    </source>
</evidence>
<evidence type="ECO:0000256" key="2">
    <source>
        <dbReference type="SAM" id="SignalP"/>
    </source>
</evidence>
<dbReference type="PROSITE" id="PS51257">
    <property type="entry name" value="PROKAR_LIPOPROTEIN"/>
    <property type="match status" value="1"/>
</dbReference>
<organism evidence="3 4">
    <name type="scientific">Citricoccus nitrophenolicus</name>
    <dbReference type="NCBI Taxonomy" id="863575"/>
    <lineage>
        <taxon>Bacteria</taxon>
        <taxon>Bacillati</taxon>
        <taxon>Actinomycetota</taxon>
        <taxon>Actinomycetes</taxon>
        <taxon>Micrococcales</taxon>
        <taxon>Micrococcaceae</taxon>
        <taxon>Citricoccus</taxon>
    </lineage>
</organism>